<gene>
    <name evidence="2" type="ORF">METZ01_LOCUS133804</name>
</gene>
<dbReference type="EMBL" id="UINC01019154">
    <property type="protein sequence ID" value="SVA80950.1"/>
    <property type="molecule type" value="Genomic_DNA"/>
</dbReference>
<dbReference type="SUPFAM" id="SSF89550">
    <property type="entry name" value="PHP domain-like"/>
    <property type="match status" value="1"/>
</dbReference>
<feature type="domain" description="Polymerase/histidinol phosphatase N-terminal" evidence="1">
    <location>
        <begin position="67"/>
        <end position="146"/>
    </location>
</feature>
<accession>A0A381YVH3</accession>
<dbReference type="Pfam" id="PF02811">
    <property type="entry name" value="PHP"/>
    <property type="match status" value="1"/>
</dbReference>
<sequence>MGKKPDYKLIKERYSNIFPYSKLDSPIFKNRQIAKPMTDSIGRFFLDSRISKNIAKLKSNQPSLIIGETHCHSTFSDGLHSVEDILERASRLGLDYVVITDHILPGKYLTESIINSWKKQASYINEWDHANDPVKIYPAFELSALEGHLILILDPEYFSSEKITDISLQFSEFDYQFPSMLDAIPLIKPFGGISIVAHPNQNRSYPFGASIQWVKENLIGLIDGIEDISSGHGYQENYSSQLGIASTGSSDDHFNLLMGTAITAYNGNTHNNLITAIKAKETKAITVDSSIQVLLKLMRQAHNLAMS</sequence>
<dbReference type="AlphaFoldDB" id="A0A381YVH3"/>
<reference evidence="2" key="1">
    <citation type="submission" date="2018-05" db="EMBL/GenBank/DDBJ databases">
        <authorList>
            <person name="Lanie J.A."/>
            <person name="Ng W.-L."/>
            <person name="Kazmierczak K.M."/>
            <person name="Andrzejewski T.M."/>
            <person name="Davidsen T.M."/>
            <person name="Wayne K.J."/>
            <person name="Tettelin H."/>
            <person name="Glass J.I."/>
            <person name="Rusch D."/>
            <person name="Podicherti R."/>
            <person name="Tsui H.-C.T."/>
            <person name="Winkler M.E."/>
        </authorList>
    </citation>
    <scope>NUCLEOTIDE SEQUENCE</scope>
</reference>
<dbReference type="SMART" id="SM00481">
    <property type="entry name" value="POLIIIAc"/>
    <property type="match status" value="1"/>
</dbReference>
<dbReference type="GO" id="GO:0004534">
    <property type="term" value="F:5'-3' RNA exonuclease activity"/>
    <property type="evidence" value="ECO:0007669"/>
    <property type="project" value="TreeGrafter"/>
</dbReference>
<organism evidence="2">
    <name type="scientific">marine metagenome</name>
    <dbReference type="NCBI Taxonomy" id="408172"/>
    <lineage>
        <taxon>unclassified sequences</taxon>
        <taxon>metagenomes</taxon>
        <taxon>ecological metagenomes</taxon>
    </lineage>
</organism>
<protein>
    <recommendedName>
        <fullName evidence="1">Polymerase/histidinol phosphatase N-terminal domain-containing protein</fullName>
    </recommendedName>
</protein>
<evidence type="ECO:0000259" key="1">
    <source>
        <dbReference type="SMART" id="SM00481"/>
    </source>
</evidence>
<proteinExistence type="predicted"/>
<dbReference type="GO" id="GO:0035312">
    <property type="term" value="F:5'-3' DNA exonuclease activity"/>
    <property type="evidence" value="ECO:0007669"/>
    <property type="project" value="TreeGrafter"/>
</dbReference>
<dbReference type="PANTHER" id="PTHR42924">
    <property type="entry name" value="EXONUCLEASE"/>
    <property type="match status" value="1"/>
</dbReference>
<name>A0A381YVH3_9ZZZZ</name>
<dbReference type="InterPro" id="IPR016195">
    <property type="entry name" value="Pol/histidinol_Pase-like"/>
</dbReference>
<dbReference type="InterPro" id="IPR052018">
    <property type="entry name" value="PHP_domain"/>
</dbReference>
<evidence type="ECO:0000313" key="2">
    <source>
        <dbReference type="EMBL" id="SVA80950.1"/>
    </source>
</evidence>
<dbReference type="Gene3D" id="3.20.20.140">
    <property type="entry name" value="Metal-dependent hydrolases"/>
    <property type="match status" value="1"/>
</dbReference>
<dbReference type="InterPro" id="IPR003141">
    <property type="entry name" value="Pol/His_phosphatase_N"/>
</dbReference>
<dbReference type="InterPro" id="IPR004013">
    <property type="entry name" value="PHP_dom"/>
</dbReference>
<dbReference type="PANTHER" id="PTHR42924:SF3">
    <property type="entry name" value="POLYMERASE_HISTIDINOL PHOSPHATASE N-TERMINAL DOMAIN-CONTAINING PROTEIN"/>
    <property type="match status" value="1"/>
</dbReference>